<feature type="non-terminal residue" evidence="2">
    <location>
        <position position="1"/>
    </location>
</feature>
<name>A0A382MUU0_9ZZZZ</name>
<keyword evidence="1" id="KW-0812">Transmembrane</keyword>
<evidence type="ECO:0000256" key="1">
    <source>
        <dbReference type="SAM" id="Phobius"/>
    </source>
</evidence>
<feature type="transmembrane region" description="Helical" evidence="1">
    <location>
        <begin position="18"/>
        <end position="41"/>
    </location>
</feature>
<proteinExistence type="predicted"/>
<keyword evidence="1" id="KW-1133">Transmembrane helix</keyword>
<sequence>HTRGGFQKGEFFHNTWSVIVDIVCLSIVLWIASGTVMWWQLPALRRWGFAVLASGFISFFLFMLSF</sequence>
<accession>A0A382MUU0</accession>
<evidence type="ECO:0000313" key="2">
    <source>
        <dbReference type="EMBL" id="SVC51101.1"/>
    </source>
</evidence>
<reference evidence="2" key="1">
    <citation type="submission" date="2018-05" db="EMBL/GenBank/DDBJ databases">
        <authorList>
            <person name="Lanie J.A."/>
            <person name="Ng W.-L."/>
            <person name="Kazmierczak K.M."/>
            <person name="Andrzejewski T.M."/>
            <person name="Davidsen T.M."/>
            <person name="Wayne K.J."/>
            <person name="Tettelin H."/>
            <person name="Glass J.I."/>
            <person name="Rusch D."/>
            <person name="Podicherti R."/>
            <person name="Tsui H.-C.T."/>
            <person name="Winkler M.E."/>
        </authorList>
    </citation>
    <scope>NUCLEOTIDE SEQUENCE</scope>
</reference>
<protein>
    <submittedName>
        <fullName evidence="2">Uncharacterized protein</fullName>
    </submittedName>
</protein>
<dbReference type="AlphaFoldDB" id="A0A382MUU0"/>
<gene>
    <name evidence="2" type="ORF">METZ01_LOCUS303955</name>
</gene>
<feature type="transmembrane region" description="Helical" evidence="1">
    <location>
        <begin position="47"/>
        <end position="64"/>
    </location>
</feature>
<organism evidence="2">
    <name type="scientific">marine metagenome</name>
    <dbReference type="NCBI Taxonomy" id="408172"/>
    <lineage>
        <taxon>unclassified sequences</taxon>
        <taxon>metagenomes</taxon>
        <taxon>ecological metagenomes</taxon>
    </lineage>
</organism>
<keyword evidence="1" id="KW-0472">Membrane</keyword>
<dbReference type="EMBL" id="UINC01095203">
    <property type="protein sequence ID" value="SVC51101.1"/>
    <property type="molecule type" value="Genomic_DNA"/>
</dbReference>